<evidence type="ECO:0000256" key="1">
    <source>
        <dbReference type="ARBA" id="ARBA00022723"/>
    </source>
</evidence>
<evidence type="ECO:0000256" key="4">
    <source>
        <dbReference type="SAM" id="SignalP"/>
    </source>
</evidence>
<evidence type="ECO:0000259" key="5">
    <source>
        <dbReference type="PROSITE" id="PS51393"/>
    </source>
</evidence>
<dbReference type="PROSITE" id="PS51393">
    <property type="entry name" value="LIPOXYGENASE_3"/>
    <property type="match status" value="1"/>
</dbReference>
<keyword evidence="8" id="KW-1185">Reference proteome</keyword>
<dbReference type="Proteomes" id="UP000332933">
    <property type="component" value="Unassembled WGS sequence"/>
</dbReference>
<gene>
    <name evidence="7" type="primary">Aste57867_880</name>
    <name evidence="6" type="ORF">As57867_000879</name>
    <name evidence="7" type="ORF">ASTE57867_880</name>
</gene>
<feature type="signal peptide" evidence="4">
    <location>
        <begin position="1"/>
        <end position="19"/>
    </location>
</feature>
<evidence type="ECO:0000313" key="7">
    <source>
        <dbReference type="EMBL" id="VFT78104.1"/>
    </source>
</evidence>
<dbReference type="SUPFAM" id="SSF48484">
    <property type="entry name" value="Lipoxigenase"/>
    <property type="match status" value="1"/>
</dbReference>
<name>A0A485K6F3_9STRA</name>
<keyword evidence="3" id="KW-0560">Oxidoreductase</keyword>
<evidence type="ECO:0000256" key="3">
    <source>
        <dbReference type="ARBA" id="ARBA00023002"/>
    </source>
</evidence>
<proteinExistence type="predicted"/>
<evidence type="ECO:0000313" key="6">
    <source>
        <dbReference type="EMBL" id="KAF0719666.1"/>
    </source>
</evidence>
<evidence type="ECO:0000313" key="8">
    <source>
        <dbReference type="Proteomes" id="UP000332933"/>
    </source>
</evidence>
<dbReference type="Pfam" id="PF00305">
    <property type="entry name" value="Lipoxygenase"/>
    <property type="match status" value="1"/>
</dbReference>
<dbReference type="InterPro" id="IPR036226">
    <property type="entry name" value="LipOase_C_sf"/>
</dbReference>
<feature type="domain" description="Lipoxygenase" evidence="5">
    <location>
        <begin position="271"/>
        <end position="433"/>
    </location>
</feature>
<dbReference type="Gene3D" id="1.20.245.10">
    <property type="entry name" value="Lipoxygenase-1, Domain 5"/>
    <property type="match status" value="1"/>
</dbReference>
<reference evidence="7 8" key="1">
    <citation type="submission" date="2019-03" db="EMBL/GenBank/DDBJ databases">
        <authorList>
            <person name="Gaulin E."/>
            <person name="Dumas B."/>
        </authorList>
    </citation>
    <scope>NUCLEOTIDE SEQUENCE [LARGE SCALE GENOMIC DNA]</scope>
    <source>
        <strain evidence="7">CBS 568.67</strain>
    </source>
</reference>
<keyword evidence="4" id="KW-0732">Signal</keyword>
<dbReference type="GO" id="GO:0046872">
    <property type="term" value="F:metal ion binding"/>
    <property type="evidence" value="ECO:0007669"/>
    <property type="project" value="UniProtKB-KW"/>
</dbReference>
<keyword evidence="2" id="KW-0223">Dioxygenase</keyword>
<dbReference type="OrthoDB" id="9978233at2759"/>
<dbReference type="InterPro" id="IPR013819">
    <property type="entry name" value="LipOase_C"/>
</dbReference>
<accession>A0A485K6F3</accession>
<feature type="chain" id="PRO_5033827122" evidence="4">
    <location>
        <begin position="20"/>
        <end position="565"/>
    </location>
</feature>
<dbReference type="EMBL" id="VJMH01000055">
    <property type="protein sequence ID" value="KAF0719666.1"/>
    <property type="molecule type" value="Genomic_DNA"/>
</dbReference>
<dbReference type="PANTHER" id="PTHR11771">
    <property type="entry name" value="LIPOXYGENASE"/>
    <property type="match status" value="1"/>
</dbReference>
<dbReference type="EMBL" id="CAADRA010000055">
    <property type="protein sequence ID" value="VFT78104.1"/>
    <property type="molecule type" value="Genomic_DNA"/>
</dbReference>
<evidence type="ECO:0000256" key="2">
    <source>
        <dbReference type="ARBA" id="ARBA00022964"/>
    </source>
</evidence>
<organism evidence="7 8">
    <name type="scientific">Aphanomyces stellatus</name>
    <dbReference type="NCBI Taxonomy" id="120398"/>
    <lineage>
        <taxon>Eukaryota</taxon>
        <taxon>Sar</taxon>
        <taxon>Stramenopiles</taxon>
        <taxon>Oomycota</taxon>
        <taxon>Saprolegniomycetes</taxon>
        <taxon>Saprolegniales</taxon>
        <taxon>Verrucalvaceae</taxon>
        <taxon>Aphanomyces</taxon>
    </lineage>
</organism>
<dbReference type="GO" id="GO:0016702">
    <property type="term" value="F:oxidoreductase activity, acting on single donors with incorporation of molecular oxygen, incorporation of two atoms of oxygen"/>
    <property type="evidence" value="ECO:0007669"/>
    <property type="project" value="InterPro"/>
</dbReference>
<dbReference type="GO" id="GO:0034440">
    <property type="term" value="P:lipid oxidation"/>
    <property type="evidence" value="ECO:0007669"/>
    <property type="project" value="InterPro"/>
</dbReference>
<keyword evidence="1" id="KW-0479">Metal-binding</keyword>
<reference evidence="6" key="2">
    <citation type="submission" date="2019-06" db="EMBL/GenBank/DDBJ databases">
        <title>Genomics analysis of Aphanomyces spp. identifies a new class of oomycete effector associated with host adaptation.</title>
        <authorList>
            <person name="Gaulin E."/>
        </authorList>
    </citation>
    <scope>NUCLEOTIDE SEQUENCE</scope>
    <source>
        <strain evidence="6">CBS 578.67</strain>
    </source>
</reference>
<dbReference type="AlphaFoldDB" id="A0A485K6F3"/>
<protein>
    <submittedName>
        <fullName evidence="7">Aste57867_880 protein</fullName>
    </submittedName>
</protein>
<sequence length="565" mass="62898">MVDCPSFLLVLALATVAIARPLFEINTTLTPTFGPMTFDDAAVVTTNDDWAFLQLPPTQQLLAMLGGNQSLAEILADKRLDVWTHLMGKLVQVQRDHWKRPHAHTNITIPTQQTPLAKITLAQSDIQVPTTDEDWPAAAATETAAINYLRDVAPFIDNFHDTWTDGEGKEAYVMTKVGHMWPTVEVFWTDRYSDQALSLLVFNGLGQHVVEKLPEAQDDGSYYVVLLNYLNVLDVRPGFAKYGADAFFDQDGNVIKIVREAATYYPGDDKWEYVKMAFRGSLMAKVTAIDHLLGGHMTVANYMTTATREQLPPDHPLRRLLKPFTFRSVAVNRIGAELLFWAKGLMDRAFAFTQSGWKQLWQLGTHHIRFEPFPDAVARQNIDTTTLPFHEDGLAFWTIARTYASDYLDVYFGSDDDVINDASIVAFWGALTTAMPMKPLALESLKDVVAQTIVWVTAFHNHFGHVAEYVSDPAFTPVAWVEGELSARPGVAVRTAIIMVATGLSQPSILEDFSHVLLDDAAIVVAKAFTTSLVDLGTAVNDRNNDRIQAFESFNPQDMDISIGV</sequence>
<dbReference type="InterPro" id="IPR000907">
    <property type="entry name" value="LipOase"/>
</dbReference>